<gene>
    <name evidence="1" type="ORF">CR513_14286</name>
</gene>
<evidence type="ECO:0000313" key="2">
    <source>
        <dbReference type="Proteomes" id="UP000257109"/>
    </source>
</evidence>
<dbReference type="OrthoDB" id="1422884at2759"/>
<evidence type="ECO:0000313" key="1">
    <source>
        <dbReference type="EMBL" id="RDY02274.1"/>
    </source>
</evidence>
<comment type="caution">
    <text evidence="1">The sequence shown here is derived from an EMBL/GenBank/DDBJ whole genome shotgun (WGS) entry which is preliminary data.</text>
</comment>
<proteinExistence type="predicted"/>
<keyword evidence="2" id="KW-1185">Reference proteome</keyword>
<dbReference type="AlphaFoldDB" id="A0A371HHU2"/>
<sequence length="76" mass="8522">MKDYFETLELKEDKVVLLGNTKTCKVQGCTTRIKYGILRLMVLLIISKGTKKNSLYILDGSTVIAYSSTTKPNYGI</sequence>
<name>A0A371HHU2_MUCPR</name>
<dbReference type="Proteomes" id="UP000257109">
    <property type="component" value="Unassembled WGS sequence"/>
</dbReference>
<organism evidence="1 2">
    <name type="scientific">Mucuna pruriens</name>
    <name type="common">Velvet bean</name>
    <name type="synonym">Dolichos pruriens</name>
    <dbReference type="NCBI Taxonomy" id="157652"/>
    <lineage>
        <taxon>Eukaryota</taxon>
        <taxon>Viridiplantae</taxon>
        <taxon>Streptophyta</taxon>
        <taxon>Embryophyta</taxon>
        <taxon>Tracheophyta</taxon>
        <taxon>Spermatophyta</taxon>
        <taxon>Magnoliopsida</taxon>
        <taxon>eudicotyledons</taxon>
        <taxon>Gunneridae</taxon>
        <taxon>Pentapetalae</taxon>
        <taxon>rosids</taxon>
        <taxon>fabids</taxon>
        <taxon>Fabales</taxon>
        <taxon>Fabaceae</taxon>
        <taxon>Papilionoideae</taxon>
        <taxon>50 kb inversion clade</taxon>
        <taxon>NPAAA clade</taxon>
        <taxon>indigoferoid/millettioid clade</taxon>
        <taxon>Phaseoleae</taxon>
        <taxon>Mucuna</taxon>
    </lineage>
</organism>
<reference evidence="1" key="1">
    <citation type="submission" date="2018-05" db="EMBL/GenBank/DDBJ databases">
        <title>Draft genome of Mucuna pruriens seed.</title>
        <authorList>
            <person name="Nnadi N.E."/>
            <person name="Vos R."/>
            <person name="Hasami M.H."/>
            <person name="Devisetty U.K."/>
            <person name="Aguiy J.C."/>
        </authorList>
    </citation>
    <scope>NUCLEOTIDE SEQUENCE [LARGE SCALE GENOMIC DNA]</scope>
    <source>
        <strain evidence="1">JCA_2017</strain>
    </source>
</reference>
<accession>A0A371HHU2</accession>
<feature type="non-terminal residue" evidence="1">
    <location>
        <position position="1"/>
    </location>
</feature>
<protein>
    <submittedName>
        <fullName evidence="1">Uncharacterized protein</fullName>
    </submittedName>
</protein>
<dbReference type="EMBL" id="QJKJ01002565">
    <property type="protein sequence ID" value="RDY02274.1"/>
    <property type="molecule type" value="Genomic_DNA"/>
</dbReference>